<dbReference type="VEuPathDB" id="FungiDB:MPH_13115"/>
<reference evidence="2 3" key="1">
    <citation type="journal article" date="2012" name="BMC Genomics">
        <title>Tools to kill: Genome of one of the most destructive plant pathogenic fungi Macrophomina phaseolina.</title>
        <authorList>
            <person name="Islam M.S."/>
            <person name="Haque M.S."/>
            <person name="Islam M.M."/>
            <person name="Emdad E.M."/>
            <person name="Halim A."/>
            <person name="Hossen Q.M.M."/>
            <person name="Hossain M.Z."/>
            <person name="Ahmed B."/>
            <person name="Rahim S."/>
            <person name="Rahman M.S."/>
            <person name="Alam M.M."/>
            <person name="Hou S."/>
            <person name="Wan X."/>
            <person name="Saito J.A."/>
            <person name="Alam M."/>
        </authorList>
    </citation>
    <scope>NUCLEOTIDE SEQUENCE [LARGE SCALE GENOMIC DNA]</scope>
    <source>
        <strain evidence="2 3">MS6</strain>
    </source>
</reference>
<feature type="region of interest" description="Disordered" evidence="1">
    <location>
        <begin position="1"/>
        <end position="29"/>
    </location>
</feature>
<dbReference type="InParanoid" id="K2RZA5"/>
<name>K2RZA5_MACPH</name>
<evidence type="ECO:0000313" key="2">
    <source>
        <dbReference type="EMBL" id="EKG09815.1"/>
    </source>
</evidence>
<organism evidence="2 3">
    <name type="scientific">Macrophomina phaseolina (strain MS6)</name>
    <name type="common">Charcoal rot fungus</name>
    <dbReference type="NCBI Taxonomy" id="1126212"/>
    <lineage>
        <taxon>Eukaryota</taxon>
        <taxon>Fungi</taxon>
        <taxon>Dikarya</taxon>
        <taxon>Ascomycota</taxon>
        <taxon>Pezizomycotina</taxon>
        <taxon>Dothideomycetes</taxon>
        <taxon>Dothideomycetes incertae sedis</taxon>
        <taxon>Botryosphaeriales</taxon>
        <taxon>Botryosphaeriaceae</taxon>
        <taxon>Macrophomina</taxon>
    </lineage>
</organism>
<accession>K2RZA5</accession>
<gene>
    <name evidence="2" type="ORF">MPH_13115</name>
</gene>
<feature type="compositionally biased region" description="Basic residues" evidence="1">
    <location>
        <begin position="302"/>
        <end position="317"/>
    </location>
</feature>
<feature type="region of interest" description="Disordered" evidence="1">
    <location>
        <begin position="150"/>
        <end position="171"/>
    </location>
</feature>
<evidence type="ECO:0000313" key="3">
    <source>
        <dbReference type="Proteomes" id="UP000007129"/>
    </source>
</evidence>
<feature type="region of interest" description="Disordered" evidence="1">
    <location>
        <begin position="223"/>
        <end position="324"/>
    </location>
</feature>
<sequence length="357" mass="37455">MANPTAWSSPDYPMQLSAPAEEDEDAYEPPLTFAAGSVVLAGEGDCRCPVAARADENNLTSAAAANNPLGSGVQQEGASADAESSNRKPGEVLIAAAVHTRVNYQMKAGYEASFRGISHAAAIDSTVAPFGNNSEEALGESISSSFSAIPASLGSRPSPGGGGPGVRSITHINRTGKSDWHCLRKAVKKVSGGEVMGGGRLECPITPQQLAAARASVARKELGRRQKQVAQQAAARQRRRQKCLARGGTGEEFERSEAKRASEMGKRRDAKVADEMSALLGGLAVGEGGRGPEQLRQEERARRKARRQRQKTKAGQRRARDPVADVMGNVAVECDSAAEALGSLGRLAIGGGEIEEE</sequence>
<proteinExistence type="predicted"/>
<evidence type="ECO:0000256" key="1">
    <source>
        <dbReference type="SAM" id="MobiDB-lite"/>
    </source>
</evidence>
<feature type="compositionally biased region" description="Basic and acidic residues" evidence="1">
    <location>
        <begin position="252"/>
        <end position="274"/>
    </location>
</feature>
<dbReference type="Proteomes" id="UP000007129">
    <property type="component" value="Unassembled WGS sequence"/>
</dbReference>
<protein>
    <submittedName>
        <fullName evidence="2">Uncharacterized protein</fullName>
    </submittedName>
</protein>
<dbReference type="HOGENOM" id="CLU_776274_0_0_1"/>
<dbReference type="EMBL" id="AHHD01000565">
    <property type="protein sequence ID" value="EKG09815.1"/>
    <property type="molecule type" value="Genomic_DNA"/>
</dbReference>
<comment type="caution">
    <text evidence="2">The sequence shown here is derived from an EMBL/GenBank/DDBJ whole genome shotgun (WGS) entry which is preliminary data.</text>
</comment>
<feature type="region of interest" description="Disordered" evidence="1">
    <location>
        <begin position="62"/>
        <end position="88"/>
    </location>
</feature>
<feature type="compositionally biased region" description="Polar residues" evidence="1">
    <location>
        <begin position="62"/>
        <end position="77"/>
    </location>
</feature>
<dbReference type="AlphaFoldDB" id="K2RZA5"/>